<comment type="caution">
    <text evidence="1">The sequence shown here is derived from an EMBL/GenBank/DDBJ whole genome shotgun (WGS) entry which is preliminary data.</text>
</comment>
<protein>
    <submittedName>
        <fullName evidence="1">Uncharacterized protein</fullName>
    </submittedName>
</protein>
<organism evidence="1 2">
    <name type="scientific">Paraburkholderia rhynchosiae</name>
    <dbReference type="NCBI Taxonomy" id="487049"/>
    <lineage>
        <taxon>Bacteria</taxon>
        <taxon>Pseudomonadati</taxon>
        <taxon>Pseudomonadota</taxon>
        <taxon>Betaproteobacteria</taxon>
        <taxon>Burkholderiales</taxon>
        <taxon>Burkholderiaceae</taxon>
        <taxon>Paraburkholderia</taxon>
    </lineage>
</organism>
<sequence>MNFDLTGNLQSVSSRFPGWIQPMIAARDAAHRILSVSLDEFNTDTLYDSRGRVTNFRIFANALPVTGNVKRTLRVEYAYSPDGKVISRTGTLETNNGAPTAISSAAIDQWLNNYENGVTPVVPAANLAESSNGVVSLTEIHPVCVECYMNAKSWPVAGPDARALYSPRTGQLTGGGPVGITNSSLVSAPPTYSALDAIAAGGMMKCNDNGCAAEKAACIETCARAATDFNQPHVWTGKFSTCMRSCMPARCGGF</sequence>
<reference evidence="1 2" key="1">
    <citation type="journal article" date="2024" name="Chem. Sci.">
        <title>Discovery of megapolipeptins by genome mining of a Burkholderiales bacteria collection.</title>
        <authorList>
            <person name="Paulo B.S."/>
            <person name="Recchia M.J.J."/>
            <person name="Lee S."/>
            <person name="Fergusson C.H."/>
            <person name="Romanowski S.B."/>
            <person name="Hernandez A."/>
            <person name="Krull N."/>
            <person name="Liu D.Y."/>
            <person name="Cavanagh H."/>
            <person name="Bos A."/>
            <person name="Gray C.A."/>
            <person name="Murphy B.T."/>
            <person name="Linington R.G."/>
            <person name="Eustaquio A.S."/>
        </authorList>
    </citation>
    <scope>NUCLEOTIDE SEQUENCE [LARGE SCALE GENOMIC DNA]</scope>
    <source>
        <strain evidence="1 2">RL18-126-BIB-B</strain>
    </source>
</reference>
<accession>A0ACC7NID6</accession>
<proteinExistence type="predicted"/>
<evidence type="ECO:0000313" key="1">
    <source>
        <dbReference type="EMBL" id="MFM0106778.1"/>
    </source>
</evidence>
<gene>
    <name evidence="1" type="ORF">PQR01_25635</name>
</gene>
<evidence type="ECO:0000313" key="2">
    <source>
        <dbReference type="Proteomes" id="UP001629235"/>
    </source>
</evidence>
<name>A0ACC7NID6_9BURK</name>
<keyword evidence="2" id="KW-1185">Reference proteome</keyword>
<dbReference type="Proteomes" id="UP001629235">
    <property type="component" value="Unassembled WGS sequence"/>
</dbReference>
<dbReference type="EMBL" id="JAQQDW010000063">
    <property type="protein sequence ID" value="MFM0106778.1"/>
    <property type="molecule type" value="Genomic_DNA"/>
</dbReference>